<gene>
    <name evidence="2" type="ORF">HMPREF0971_01207</name>
</gene>
<reference evidence="2 3" key="1">
    <citation type="submission" date="2009-11" db="EMBL/GenBank/DDBJ databases">
        <authorList>
            <person name="Weinstock G."/>
            <person name="Sodergren E."/>
            <person name="Clifton S."/>
            <person name="Fulton L."/>
            <person name="Fulton B."/>
            <person name="Courtney L."/>
            <person name="Fronick C."/>
            <person name="Harrison M."/>
            <person name="Strong C."/>
            <person name="Farmer C."/>
            <person name="Delahaunty K."/>
            <person name="Markovic C."/>
            <person name="Hall O."/>
            <person name="Minx P."/>
            <person name="Tomlinson C."/>
            <person name="Mitreva M."/>
            <person name="Nelson J."/>
            <person name="Hou S."/>
            <person name="Wollam A."/>
            <person name="Pepin K.H."/>
            <person name="Johnson M."/>
            <person name="Bhonagiri V."/>
            <person name="Nash W.E."/>
            <person name="Warren W."/>
            <person name="Chinwalla A."/>
            <person name="Mardis E.R."/>
            <person name="Wilson R.K."/>
        </authorList>
    </citation>
    <scope>NUCLEOTIDE SEQUENCE [LARGE SCALE GENOMIC DNA]</scope>
    <source>
        <strain evidence="2 3">F0302</strain>
    </source>
</reference>
<evidence type="ECO:0000313" key="3">
    <source>
        <dbReference type="Proteomes" id="UP000004079"/>
    </source>
</evidence>
<dbReference type="AlphaFoldDB" id="D1QQF8"/>
<keyword evidence="1" id="KW-0472">Membrane</keyword>
<accession>D1QQF8</accession>
<dbReference type="EMBL" id="ACUZ02000023">
    <property type="protein sequence ID" value="EFB32364.1"/>
    <property type="molecule type" value="Genomic_DNA"/>
</dbReference>
<comment type="caution">
    <text evidence="2">The sequence shown here is derived from an EMBL/GenBank/DDBJ whole genome shotgun (WGS) entry which is preliminary data.</text>
</comment>
<dbReference type="HOGENOM" id="CLU_2827619_0_0_10"/>
<evidence type="ECO:0000256" key="1">
    <source>
        <dbReference type="SAM" id="Phobius"/>
    </source>
</evidence>
<sequence>MQSASNDTAICIRLARDLTQKAVWFESNYSTLCMEFQVRQFEIAILCSFFAFLFSICRCVEKLKTG</sequence>
<keyword evidence="1" id="KW-1133">Transmembrane helix</keyword>
<proteinExistence type="predicted"/>
<evidence type="ECO:0000313" key="2">
    <source>
        <dbReference type="EMBL" id="EFB32364.1"/>
    </source>
</evidence>
<keyword evidence="1" id="KW-0812">Transmembrane</keyword>
<protein>
    <submittedName>
        <fullName evidence="2">Uncharacterized protein</fullName>
    </submittedName>
</protein>
<organism evidence="2 3">
    <name type="scientific">Segatella oris F0302</name>
    <dbReference type="NCBI Taxonomy" id="649760"/>
    <lineage>
        <taxon>Bacteria</taxon>
        <taxon>Pseudomonadati</taxon>
        <taxon>Bacteroidota</taxon>
        <taxon>Bacteroidia</taxon>
        <taxon>Bacteroidales</taxon>
        <taxon>Prevotellaceae</taxon>
        <taxon>Segatella</taxon>
    </lineage>
</organism>
<dbReference type="Proteomes" id="UP000004079">
    <property type="component" value="Unassembled WGS sequence"/>
</dbReference>
<name>D1QQF8_9BACT</name>
<feature type="transmembrane region" description="Helical" evidence="1">
    <location>
        <begin position="41"/>
        <end position="60"/>
    </location>
</feature>